<accession>A0ABS4D454</accession>
<evidence type="ECO:0000256" key="2">
    <source>
        <dbReference type="ARBA" id="ARBA00023180"/>
    </source>
</evidence>
<evidence type="ECO:0000313" key="5">
    <source>
        <dbReference type="Proteomes" id="UP001193081"/>
    </source>
</evidence>
<dbReference type="PANTHER" id="PTHR10605:SF56">
    <property type="entry name" value="BIFUNCTIONAL HEPARAN SULFATE N-DEACETYLASE_N-SULFOTRANSFERASE"/>
    <property type="match status" value="1"/>
</dbReference>
<protein>
    <submittedName>
        <fullName evidence="4">Sulfotransferase</fullName>
    </submittedName>
</protein>
<feature type="domain" description="Sulfotransferase" evidence="3">
    <location>
        <begin position="27"/>
        <end position="229"/>
    </location>
</feature>
<evidence type="ECO:0000313" key="4">
    <source>
        <dbReference type="EMBL" id="MBP1464211.1"/>
    </source>
</evidence>
<dbReference type="PANTHER" id="PTHR10605">
    <property type="entry name" value="HEPARAN SULFATE SULFOTRANSFERASE"/>
    <property type="match status" value="1"/>
</dbReference>
<gene>
    <name evidence="4" type="ORF">EYB53_000685</name>
</gene>
<keyword evidence="2" id="KW-0325">Glycoprotein</keyword>
<dbReference type="InterPro" id="IPR037359">
    <property type="entry name" value="NST/OST"/>
</dbReference>
<dbReference type="RefSeq" id="WP_135475669.1">
    <property type="nucleotide sequence ID" value="NZ_SIJK02000001.1"/>
</dbReference>
<dbReference type="SUPFAM" id="SSF52540">
    <property type="entry name" value="P-loop containing nucleoside triphosphate hydrolases"/>
    <property type="match status" value="1"/>
</dbReference>
<evidence type="ECO:0000259" key="3">
    <source>
        <dbReference type="Pfam" id="PF00685"/>
    </source>
</evidence>
<comment type="caution">
    <text evidence="4">The sequence shown here is derived from an EMBL/GenBank/DDBJ whole genome shotgun (WGS) entry which is preliminary data.</text>
</comment>
<keyword evidence="1" id="KW-0808">Transferase</keyword>
<sequence>MTLPRHAISLDSEEQAMASAKYGLRPTFLVIGAYKAGTTSLHHYLKQHPQVFMSRIKEIRFLTYAGHQQSPLSSDDLASLPWPVKSLQAYEALFAEATETQARGDVSPCYLAFAEQSVLGIQAYIPDAKLIAILRQPADRAYSSYVYHVSRRQEEELDFRRALQYEAEHRVRRMDGKTRHNFAGGFYFDALRHYFQGFPRNQIQICLYDDLQKNARGLMRDIFHFIGVDESFIPNMAIHHNTASWPSLRFAPLVMRKAEHMVSRIIRQLPKPMHRYLAPSYRKLMRTQPPPLDADLRRELTALYRDDILRTQDLIGRNLTHWLEE</sequence>
<evidence type="ECO:0000256" key="1">
    <source>
        <dbReference type="ARBA" id="ARBA00022679"/>
    </source>
</evidence>
<keyword evidence="5" id="KW-1185">Reference proteome</keyword>
<proteinExistence type="predicted"/>
<dbReference type="Pfam" id="PF00685">
    <property type="entry name" value="Sulfotransfer_1"/>
    <property type="match status" value="1"/>
</dbReference>
<name>A0ABS4D454_9CHLR</name>
<organism evidence="4 5">
    <name type="scientific">Candidatus Chloroploca mongolica</name>
    <dbReference type="NCBI Taxonomy" id="2528176"/>
    <lineage>
        <taxon>Bacteria</taxon>
        <taxon>Bacillati</taxon>
        <taxon>Chloroflexota</taxon>
        <taxon>Chloroflexia</taxon>
        <taxon>Chloroflexales</taxon>
        <taxon>Chloroflexineae</taxon>
        <taxon>Oscillochloridaceae</taxon>
        <taxon>Candidatus Chloroploca</taxon>
    </lineage>
</organism>
<dbReference type="Proteomes" id="UP001193081">
    <property type="component" value="Unassembled WGS sequence"/>
</dbReference>
<dbReference type="InterPro" id="IPR000863">
    <property type="entry name" value="Sulfotransferase_dom"/>
</dbReference>
<dbReference type="InterPro" id="IPR027417">
    <property type="entry name" value="P-loop_NTPase"/>
</dbReference>
<dbReference type="EMBL" id="SIJK02000001">
    <property type="protein sequence ID" value="MBP1464211.1"/>
    <property type="molecule type" value="Genomic_DNA"/>
</dbReference>
<reference evidence="4 5" key="1">
    <citation type="submission" date="2021-03" db="EMBL/GenBank/DDBJ databases">
        <authorList>
            <person name="Grouzdev D.S."/>
        </authorList>
    </citation>
    <scope>NUCLEOTIDE SEQUENCE [LARGE SCALE GENOMIC DNA]</scope>
    <source>
        <strain evidence="4 5">M50-1</strain>
    </source>
</reference>
<dbReference type="Gene3D" id="3.40.50.300">
    <property type="entry name" value="P-loop containing nucleotide triphosphate hydrolases"/>
    <property type="match status" value="1"/>
</dbReference>